<dbReference type="AlphaFoldDB" id="A0AAV9D8E1"/>
<evidence type="ECO:0000313" key="2">
    <source>
        <dbReference type="Proteomes" id="UP001180020"/>
    </source>
</evidence>
<evidence type="ECO:0000313" key="1">
    <source>
        <dbReference type="EMBL" id="KAK1297478.1"/>
    </source>
</evidence>
<comment type="caution">
    <text evidence="1">The sequence shown here is derived from an EMBL/GenBank/DDBJ whole genome shotgun (WGS) entry which is preliminary data.</text>
</comment>
<name>A0AAV9D8E1_ACOCL</name>
<dbReference type="EMBL" id="JAUJYO010000015">
    <property type="protein sequence ID" value="KAK1297478.1"/>
    <property type="molecule type" value="Genomic_DNA"/>
</dbReference>
<proteinExistence type="predicted"/>
<dbReference type="Proteomes" id="UP001180020">
    <property type="component" value="Unassembled WGS sequence"/>
</dbReference>
<organism evidence="1 2">
    <name type="scientific">Acorus calamus</name>
    <name type="common">Sweet flag</name>
    <dbReference type="NCBI Taxonomy" id="4465"/>
    <lineage>
        <taxon>Eukaryota</taxon>
        <taxon>Viridiplantae</taxon>
        <taxon>Streptophyta</taxon>
        <taxon>Embryophyta</taxon>
        <taxon>Tracheophyta</taxon>
        <taxon>Spermatophyta</taxon>
        <taxon>Magnoliopsida</taxon>
        <taxon>Liliopsida</taxon>
        <taxon>Acoraceae</taxon>
        <taxon>Acorus</taxon>
    </lineage>
</organism>
<reference evidence="1" key="1">
    <citation type="journal article" date="2023" name="Nat. Commun.">
        <title>Diploid and tetraploid genomes of Acorus and the evolution of monocots.</title>
        <authorList>
            <person name="Ma L."/>
            <person name="Liu K.W."/>
            <person name="Li Z."/>
            <person name="Hsiao Y.Y."/>
            <person name="Qi Y."/>
            <person name="Fu T."/>
            <person name="Tang G.D."/>
            <person name="Zhang D."/>
            <person name="Sun W.H."/>
            <person name="Liu D.K."/>
            <person name="Li Y."/>
            <person name="Chen G.Z."/>
            <person name="Liu X.D."/>
            <person name="Liao X.Y."/>
            <person name="Jiang Y.T."/>
            <person name="Yu X."/>
            <person name="Hao Y."/>
            <person name="Huang J."/>
            <person name="Zhao X.W."/>
            <person name="Ke S."/>
            <person name="Chen Y.Y."/>
            <person name="Wu W.L."/>
            <person name="Hsu J.L."/>
            <person name="Lin Y.F."/>
            <person name="Huang M.D."/>
            <person name="Li C.Y."/>
            <person name="Huang L."/>
            <person name="Wang Z.W."/>
            <person name="Zhao X."/>
            <person name="Zhong W.Y."/>
            <person name="Peng D.H."/>
            <person name="Ahmad S."/>
            <person name="Lan S."/>
            <person name="Zhang J.S."/>
            <person name="Tsai W.C."/>
            <person name="Van de Peer Y."/>
            <person name="Liu Z.J."/>
        </authorList>
    </citation>
    <scope>NUCLEOTIDE SEQUENCE</scope>
    <source>
        <strain evidence="1">CP</strain>
    </source>
</reference>
<accession>A0AAV9D8E1</accession>
<gene>
    <name evidence="1" type="ORF">QJS10_CPB15g00735</name>
</gene>
<reference evidence="1" key="2">
    <citation type="submission" date="2023-06" db="EMBL/GenBank/DDBJ databases">
        <authorList>
            <person name="Ma L."/>
            <person name="Liu K.-W."/>
            <person name="Li Z."/>
            <person name="Hsiao Y.-Y."/>
            <person name="Qi Y."/>
            <person name="Fu T."/>
            <person name="Tang G."/>
            <person name="Zhang D."/>
            <person name="Sun W.-H."/>
            <person name="Liu D.-K."/>
            <person name="Li Y."/>
            <person name="Chen G.-Z."/>
            <person name="Liu X.-D."/>
            <person name="Liao X.-Y."/>
            <person name="Jiang Y.-T."/>
            <person name="Yu X."/>
            <person name="Hao Y."/>
            <person name="Huang J."/>
            <person name="Zhao X.-W."/>
            <person name="Ke S."/>
            <person name="Chen Y.-Y."/>
            <person name="Wu W.-L."/>
            <person name="Hsu J.-L."/>
            <person name="Lin Y.-F."/>
            <person name="Huang M.-D."/>
            <person name="Li C.-Y."/>
            <person name="Huang L."/>
            <person name="Wang Z.-W."/>
            <person name="Zhao X."/>
            <person name="Zhong W.-Y."/>
            <person name="Peng D.-H."/>
            <person name="Ahmad S."/>
            <person name="Lan S."/>
            <person name="Zhang J.-S."/>
            <person name="Tsai W.-C."/>
            <person name="Van De Peer Y."/>
            <person name="Liu Z.-J."/>
        </authorList>
    </citation>
    <scope>NUCLEOTIDE SEQUENCE</scope>
    <source>
        <strain evidence="1">CP</strain>
        <tissue evidence="1">Leaves</tissue>
    </source>
</reference>
<keyword evidence="2" id="KW-1185">Reference proteome</keyword>
<sequence length="77" mass="8433">MSVWSESPNVGVSERILAVRGCVRVWGLFGDSDRMRALAGSVRSSSWKGEVSLLVEMPDSGSRGFQGNHDVDSHNFH</sequence>
<protein>
    <submittedName>
        <fullName evidence="1">Uncharacterized protein</fullName>
    </submittedName>
</protein>